<dbReference type="InterPro" id="IPR009075">
    <property type="entry name" value="AcylCo_DH/oxidase_C"/>
</dbReference>
<evidence type="ECO:0000256" key="5">
    <source>
        <dbReference type="ARBA" id="ARBA00023002"/>
    </source>
</evidence>
<dbReference type="GO" id="GO:0003995">
    <property type="term" value="F:acyl-CoA dehydrogenase activity"/>
    <property type="evidence" value="ECO:0007669"/>
    <property type="project" value="TreeGrafter"/>
</dbReference>
<evidence type="ECO:0000259" key="7">
    <source>
        <dbReference type="Pfam" id="PF02771"/>
    </source>
</evidence>
<dbReference type="InterPro" id="IPR013786">
    <property type="entry name" value="AcylCoA_DH/ox_N"/>
</dbReference>
<dbReference type="Gene3D" id="1.10.540.10">
    <property type="entry name" value="Acyl-CoA dehydrogenase/oxidase, N-terminal domain"/>
    <property type="match status" value="1"/>
</dbReference>
<evidence type="ECO:0000259" key="6">
    <source>
        <dbReference type="Pfam" id="PF00441"/>
    </source>
</evidence>
<dbReference type="Pfam" id="PF02771">
    <property type="entry name" value="Acyl-CoA_dh_N"/>
    <property type="match status" value="1"/>
</dbReference>
<evidence type="ECO:0000256" key="2">
    <source>
        <dbReference type="ARBA" id="ARBA00009347"/>
    </source>
</evidence>
<dbReference type="Pfam" id="PF00441">
    <property type="entry name" value="Acyl-CoA_dh_1"/>
    <property type="match status" value="1"/>
</dbReference>
<comment type="cofactor">
    <cofactor evidence="1">
        <name>FAD</name>
        <dbReference type="ChEBI" id="CHEBI:57692"/>
    </cofactor>
</comment>
<evidence type="ECO:0000256" key="3">
    <source>
        <dbReference type="ARBA" id="ARBA00022630"/>
    </source>
</evidence>
<dbReference type="Gene3D" id="2.40.110.10">
    <property type="entry name" value="Butyryl-CoA Dehydrogenase, subunit A, domain 2"/>
    <property type="match status" value="1"/>
</dbReference>
<dbReference type="EMBL" id="CAEZWR010000064">
    <property type="protein sequence ID" value="CAB4663181.1"/>
    <property type="molecule type" value="Genomic_DNA"/>
</dbReference>
<sequence length="367" mass="38667">MCMSVMTQEREALKGAVADYLDATFPIDKVHRIANGKEDVSAGEWTKAAQGLGLAGLVIPEEFGGQGASLGELGVVLQEFGRTLAPLPMLSSAALGTVPFLVCDNANVSKPYLEALAAGTATAALALSEAANQWPATINNTVATQNGDTWTVTGSKTFILDNGGADFYIVSASTPQGPGIFVVNSADVQRTDLNAMDLTRKQSSISFNNAKATALAVNAQSQLTQIQNLAATLVASEQLGGADAILKMMVEYAKMRVQFGRIIGSFQAIKHMCANTLVEVEQARGAAEDAADRAAQGEDITLSASLAKIACSEVFSDATLTNIRVHGGIGYTWEHPAHLYFRRARSTNALFGSPVQHREALLVGLGY</sequence>
<dbReference type="SUPFAM" id="SSF56645">
    <property type="entry name" value="Acyl-CoA dehydrogenase NM domain-like"/>
    <property type="match status" value="1"/>
</dbReference>
<evidence type="ECO:0000313" key="8">
    <source>
        <dbReference type="EMBL" id="CAB4618828.1"/>
    </source>
</evidence>
<gene>
    <name evidence="8" type="ORF">UFOPK1908_00595</name>
    <name evidence="9" type="ORF">UFOPK2282_00680</name>
</gene>
<protein>
    <submittedName>
        <fullName evidence="8">Unannotated protein</fullName>
    </submittedName>
</protein>
<name>A0A6J6ID13_9ZZZZ</name>
<feature type="domain" description="Acyl-CoA dehydrogenase/oxidase N-terminal" evidence="7">
    <location>
        <begin position="7"/>
        <end position="119"/>
    </location>
</feature>
<reference evidence="8" key="1">
    <citation type="submission" date="2020-05" db="EMBL/GenBank/DDBJ databases">
        <authorList>
            <person name="Chiriac C."/>
            <person name="Salcher M."/>
            <person name="Ghai R."/>
            <person name="Kavagutti S V."/>
        </authorList>
    </citation>
    <scope>NUCLEOTIDE SEQUENCE</scope>
</reference>
<feature type="domain" description="Acyl-CoA dehydrogenase/oxidase C-terminal" evidence="6">
    <location>
        <begin position="231"/>
        <end position="353"/>
    </location>
</feature>
<accession>A0A6J6ID13</accession>
<keyword evidence="5" id="KW-0560">Oxidoreductase</keyword>
<keyword evidence="4" id="KW-0274">FAD</keyword>
<dbReference type="PANTHER" id="PTHR43884">
    <property type="entry name" value="ACYL-COA DEHYDROGENASE"/>
    <property type="match status" value="1"/>
</dbReference>
<dbReference type="GO" id="GO:0050660">
    <property type="term" value="F:flavin adenine dinucleotide binding"/>
    <property type="evidence" value="ECO:0007669"/>
    <property type="project" value="InterPro"/>
</dbReference>
<comment type="similarity">
    <text evidence="2">Belongs to the acyl-CoA dehydrogenase family.</text>
</comment>
<dbReference type="AlphaFoldDB" id="A0A6J6ID13"/>
<evidence type="ECO:0000256" key="1">
    <source>
        <dbReference type="ARBA" id="ARBA00001974"/>
    </source>
</evidence>
<dbReference type="InterPro" id="IPR009100">
    <property type="entry name" value="AcylCoA_DH/oxidase_NM_dom_sf"/>
</dbReference>
<dbReference type="PANTHER" id="PTHR43884:SF20">
    <property type="entry name" value="ACYL-COA DEHYDROGENASE FADE28"/>
    <property type="match status" value="1"/>
</dbReference>
<dbReference type="EMBL" id="CAEZVB010000019">
    <property type="protein sequence ID" value="CAB4618828.1"/>
    <property type="molecule type" value="Genomic_DNA"/>
</dbReference>
<dbReference type="InterPro" id="IPR037069">
    <property type="entry name" value="AcylCoA_DH/ox_N_sf"/>
</dbReference>
<proteinExistence type="inferred from homology"/>
<evidence type="ECO:0000256" key="4">
    <source>
        <dbReference type="ARBA" id="ARBA00022827"/>
    </source>
</evidence>
<dbReference type="InterPro" id="IPR036250">
    <property type="entry name" value="AcylCo_DH-like_C"/>
</dbReference>
<dbReference type="InterPro" id="IPR046373">
    <property type="entry name" value="Acyl-CoA_Oxase/DH_mid-dom_sf"/>
</dbReference>
<dbReference type="Gene3D" id="1.20.140.10">
    <property type="entry name" value="Butyryl-CoA Dehydrogenase, subunit A, domain 3"/>
    <property type="match status" value="1"/>
</dbReference>
<organism evidence="8">
    <name type="scientific">freshwater metagenome</name>
    <dbReference type="NCBI Taxonomy" id="449393"/>
    <lineage>
        <taxon>unclassified sequences</taxon>
        <taxon>metagenomes</taxon>
        <taxon>ecological metagenomes</taxon>
    </lineage>
</organism>
<dbReference type="SUPFAM" id="SSF47203">
    <property type="entry name" value="Acyl-CoA dehydrogenase C-terminal domain-like"/>
    <property type="match status" value="1"/>
</dbReference>
<keyword evidence="3" id="KW-0285">Flavoprotein</keyword>
<dbReference type="CDD" id="cd00567">
    <property type="entry name" value="ACAD"/>
    <property type="match status" value="1"/>
</dbReference>
<evidence type="ECO:0000313" key="9">
    <source>
        <dbReference type="EMBL" id="CAB4663181.1"/>
    </source>
</evidence>